<sequence>MPPSIIDDILSRDGLLVIVGGTDYYIQALVSSFLVDDAVQDMEEDTVVSEQELSNVHLAASYEHLKEIDPVVANRIHPNDHRKVSRS</sequence>
<evidence type="ECO:0000313" key="2">
    <source>
        <dbReference type="Proteomes" id="UP000243459"/>
    </source>
</evidence>
<dbReference type="GO" id="GO:0016740">
    <property type="term" value="F:transferase activity"/>
    <property type="evidence" value="ECO:0007669"/>
    <property type="project" value="UniProtKB-KW"/>
</dbReference>
<reference evidence="2" key="1">
    <citation type="journal article" date="2017" name="Nat. Commun.">
        <title>The asparagus genome sheds light on the origin and evolution of a young Y chromosome.</title>
        <authorList>
            <person name="Harkess A."/>
            <person name="Zhou J."/>
            <person name="Xu C."/>
            <person name="Bowers J.E."/>
            <person name="Van der Hulst R."/>
            <person name="Ayyampalayam S."/>
            <person name="Mercati F."/>
            <person name="Riccardi P."/>
            <person name="McKain M.R."/>
            <person name="Kakrana A."/>
            <person name="Tang H."/>
            <person name="Ray J."/>
            <person name="Groenendijk J."/>
            <person name="Arikit S."/>
            <person name="Mathioni S.M."/>
            <person name="Nakano M."/>
            <person name="Shan H."/>
            <person name="Telgmann-Rauber A."/>
            <person name="Kanno A."/>
            <person name="Yue Z."/>
            <person name="Chen H."/>
            <person name="Li W."/>
            <person name="Chen Y."/>
            <person name="Xu X."/>
            <person name="Zhang Y."/>
            <person name="Luo S."/>
            <person name="Chen H."/>
            <person name="Gao J."/>
            <person name="Mao Z."/>
            <person name="Pires J.C."/>
            <person name="Luo M."/>
            <person name="Kudrna D."/>
            <person name="Wing R.A."/>
            <person name="Meyers B.C."/>
            <person name="Yi K."/>
            <person name="Kong H."/>
            <person name="Lavrijsen P."/>
            <person name="Sunseri F."/>
            <person name="Falavigna A."/>
            <person name="Ye Y."/>
            <person name="Leebens-Mack J.H."/>
            <person name="Chen G."/>
        </authorList>
    </citation>
    <scope>NUCLEOTIDE SEQUENCE [LARGE SCALE GENOMIC DNA]</scope>
    <source>
        <strain evidence="2">cv. DH0086</strain>
    </source>
</reference>
<dbReference type="EMBL" id="CM007383">
    <property type="protein sequence ID" value="ONK76425.1"/>
    <property type="molecule type" value="Genomic_DNA"/>
</dbReference>
<dbReference type="Proteomes" id="UP000243459">
    <property type="component" value="Chromosome 3"/>
</dbReference>
<proteinExistence type="predicted"/>
<dbReference type="AlphaFoldDB" id="A0A5P1FDF4"/>
<evidence type="ECO:0000313" key="1">
    <source>
        <dbReference type="EMBL" id="ONK76425.1"/>
    </source>
</evidence>
<dbReference type="InterPro" id="IPR027417">
    <property type="entry name" value="P-loop_NTPase"/>
</dbReference>
<accession>A0A5P1FDF4</accession>
<name>A0A5P1FDF4_ASPOF</name>
<gene>
    <name evidence="1" type="ORF">A4U43_C03F27680</name>
</gene>
<keyword evidence="2" id="KW-1185">Reference proteome</keyword>
<keyword evidence="1" id="KW-0808">Transferase</keyword>
<organism evidence="1 2">
    <name type="scientific">Asparagus officinalis</name>
    <name type="common">Garden asparagus</name>
    <dbReference type="NCBI Taxonomy" id="4686"/>
    <lineage>
        <taxon>Eukaryota</taxon>
        <taxon>Viridiplantae</taxon>
        <taxon>Streptophyta</taxon>
        <taxon>Embryophyta</taxon>
        <taxon>Tracheophyta</taxon>
        <taxon>Spermatophyta</taxon>
        <taxon>Magnoliopsida</taxon>
        <taxon>Liliopsida</taxon>
        <taxon>Asparagales</taxon>
        <taxon>Asparagaceae</taxon>
        <taxon>Asparagoideae</taxon>
        <taxon>Asparagus</taxon>
    </lineage>
</organism>
<dbReference type="Gene3D" id="3.40.50.300">
    <property type="entry name" value="P-loop containing nucleotide triphosphate hydrolases"/>
    <property type="match status" value="1"/>
</dbReference>
<dbReference type="Gramene" id="ONK76425">
    <property type="protein sequence ID" value="ONK76425"/>
    <property type="gene ID" value="A4U43_C03F27680"/>
</dbReference>
<dbReference type="Pfam" id="PF01715">
    <property type="entry name" value="IPPT"/>
    <property type="match status" value="1"/>
</dbReference>
<protein>
    <submittedName>
        <fullName evidence="1">tRNA dimethylallyltransferase 2</fullName>
    </submittedName>
</protein>